<dbReference type="AlphaFoldDB" id="A0A6C0CPM6"/>
<name>A0A6C0CPM6_9ZZZZ</name>
<protein>
    <submittedName>
        <fullName evidence="1">Uncharacterized protein</fullName>
    </submittedName>
</protein>
<proteinExistence type="predicted"/>
<accession>A0A6C0CPM6</accession>
<evidence type="ECO:0000313" key="1">
    <source>
        <dbReference type="EMBL" id="QHT06082.1"/>
    </source>
</evidence>
<organism evidence="1">
    <name type="scientific">viral metagenome</name>
    <dbReference type="NCBI Taxonomy" id="1070528"/>
    <lineage>
        <taxon>unclassified sequences</taxon>
        <taxon>metagenomes</taxon>
        <taxon>organismal metagenomes</taxon>
    </lineage>
</organism>
<reference evidence="1" key="1">
    <citation type="journal article" date="2020" name="Nature">
        <title>Giant virus diversity and host interactions through global metagenomics.</title>
        <authorList>
            <person name="Schulz F."/>
            <person name="Roux S."/>
            <person name="Paez-Espino D."/>
            <person name="Jungbluth S."/>
            <person name="Walsh D.A."/>
            <person name="Denef V.J."/>
            <person name="McMahon K.D."/>
            <person name="Konstantinidis K.T."/>
            <person name="Eloe-Fadrosh E.A."/>
            <person name="Kyrpides N.C."/>
            <person name="Woyke T."/>
        </authorList>
    </citation>
    <scope>NUCLEOTIDE SEQUENCE</scope>
    <source>
        <strain evidence="1">GVMAG-M-3300021425-14</strain>
    </source>
</reference>
<sequence length="147" mass="17902">MPSVRKKDDSNKYEYDEKSYEEKFRELYPPEILLEIDGISQIIENNHYDDFKYKLSDVIDKYCEETFDYPNFHPRNIAKKQVDILDIIYNNCVKEYDLEYFYCNPLLAEPFIKKDLEKNSKKNNKSKIFNEINIQNKKYDWSSKSYK</sequence>
<dbReference type="EMBL" id="MN739463">
    <property type="protein sequence ID" value="QHT06082.1"/>
    <property type="molecule type" value="Genomic_DNA"/>
</dbReference>